<accession>A0A8J5XQ09</accession>
<proteinExistence type="predicted"/>
<evidence type="ECO:0000256" key="1">
    <source>
        <dbReference type="ARBA" id="ARBA00004123"/>
    </source>
</evidence>
<dbReference type="PANTHER" id="PTHR46138:SF1">
    <property type="entry name" value="PROTEIN DR1"/>
    <property type="match status" value="1"/>
</dbReference>
<dbReference type="InterPro" id="IPR042225">
    <property type="entry name" value="Ncb2"/>
</dbReference>
<dbReference type="InterPro" id="IPR003958">
    <property type="entry name" value="CBFA_NFYB_domain"/>
</dbReference>
<evidence type="ECO:0000313" key="5">
    <source>
        <dbReference type="EMBL" id="KAG8466187.1"/>
    </source>
</evidence>
<dbReference type="AlphaFoldDB" id="A0A8J5XQ09"/>
<evidence type="ECO:0000313" key="6">
    <source>
        <dbReference type="Proteomes" id="UP000751190"/>
    </source>
</evidence>
<protein>
    <recommendedName>
        <fullName evidence="4">Transcription factor CBF/NF-Y/archaeal histone domain-containing protein</fullName>
    </recommendedName>
</protein>
<reference evidence="5" key="1">
    <citation type="submission" date="2021-05" db="EMBL/GenBank/DDBJ databases">
        <title>The genome of the haptophyte Pavlova lutheri (Diacronema luteri, Pavlovales) - a model for lipid biosynthesis in eukaryotic algae.</title>
        <authorList>
            <person name="Hulatt C.J."/>
            <person name="Posewitz M.C."/>
        </authorList>
    </citation>
    <scope>NUCLEOTIDE SEQUENCE</scope>
    <source>
        <strain evidence="5">NIVA-4/92</strain>
    </source>
</reference>
<dbReference type="Gene3D" id="1.10.20.10">
    <property type="entry name" value="Histone, subunit A"/>
    <property type="match status" value="1"/>
</dbReference>
<dbReference type="PANTHER" id="PTHR46138">
    <property type="entry name" value="PROTEIN DR1"/>
    <property type="match status" value="1"/>
</dbReference>
<dbReference type="GO" id="GO:0051123">
    <property type="term" value="P:RNA polymerase II preinitiation complex assembly"/>
    <property type="evidence" value="ECO:0007669"/>
    <property type="project" value="TreeGrafter"/>
</dbReference>
<dbReference type="Proteomes" id="UP000751190">
    <property type="component" value="Unassembled WGS sequence"/>
</dbReference>
<gene>
    <name evidence="5" type="ORF">KFE25_001943</name>
</gene>
<comment type="subcellular location">
    <subcellularLocation>
        <location evidence="1">Nucleus</location>
    </subcellularLocation>
</comment>
<keyword evidence="2" id="KW-0539">Nucleus</keyword>
<feature type="domain" description="Transcription factor CBF/NF-Y/archaeal histone" evidence="4">
    <location>
        <begin position="31"/>
        <end position="78"/>
    </location>
</feature>
<evidence type="ECO:0000259" key="4">
    <source>
        <dbReference type="Pfam" id="PF00808"/>
    </source>
</evidence>
<dbReference type="GO" id="GO:0046982">
    <property type="term" value="F:protein heterodimerization activity"/>
    <property type="evidence" value="ECO:0007669"/>
    <property type="project" value="InterPro"/>
</dbReference>
<feature type="region of interest" description="Disordered" evidence="3">
    <location>
        <begin position="97"/>
        <end position="117"/>
    </location>
</feature>
<dbReference type="GO" id="GO:0017025">
    <property type="term" value="F:TBP-class protein binding"/>
    <property type="evidence" value="ECO:0007669"/>
    <property type="project" value="TreeGrafter"/>
</dbReference>
<keyword evidence="6" id="KW-1185">Reference proteome</keyword>
<comment type="caution">
    <text evidence="5">The sequence shown here is derived from an EMBL/GenBank/DDBJ whole genome shotgun (WGS) entry which is preliminary data.</text>
</comment>
<evidence type="ECO:0000256" key="3">
    <source>
        <dbReference type="SAM" id="MobiDB-lite"/>
    </source>
</evidence>
<organism evidence="5 6">
    <name type="scientific">Diacronema lutheri</name>
    <name type="common">Unicellular marine alga</name>
    <name type="synonym">Monochrysis lutheri</name>
    <dbReference type="NCBI Taxonomy" id="2081491"/>
    <lineage>
        <taxon>Eukaryota</taxon>
        <taxon>Haptista</taxon>
        <taxon>Haptophyta</taxon>
        <taxon>Pavlovophyceae</taxon>
        <taxon>Pavlovales</taxon>
        <taxon>Pavlovaceae</taxon>
        <taxon>Diacronema</taxon>
    </lineage>
</organism>
<name>A0A8J5XQ09_DIALT</name>
<dbReference type="GO" id="GO:0016251">
    <property type="term" value="F:RNA polymerase II general transcription initiation factor activity"/>
    <property type="evidence" value="ECO:0007669"/>
    <property type="project" value="TreeGrafter"/>
</dbReference>
<dbReference type="GO" id="GO:0017054">
    <property type="term" value="C:negative cofactor 2 complex"/>
    <property type="evidence" value="ECO:0007669"/>
    <property type="project" value="InterPro"/>
</dbReference>
<sequence>MEEEDPVEKRKVEVLSKALVRAVVQGCLPARVTCDARVMEAVGACVHEFLRALASESGALCDADKKKVIQPEHVSKALRLLEFRAYADAVDAELAELKSSPASRKRRRPAGPKLPAEELERAQQALFDAARAAGSAHE</sequence>
<dbReference type="SUPFAM" id="SSF47113">
    <property type="entry name" value="Histone-fold"/>
    <property type="match status" value="1"/>
</dbReference>
<evidence type="ECO:0000256" key="2">
    <source>
        <dbReference type="ARBA" id="ARBA00023242"/>
    </source>
</evidence>
<dbReference type="GO" id="GO:0000122">
    <property type="term" value="P:negative regulation of transcription by RNA polymerase II"/>
    <property type="evidence" value="ECO:0007669"/>
    <property type="project" value="InterPro"/>
</dbReference>
<dbReference type="InterPro" id="IPR009072">
    <property type="entry name" value="Histone-fold"/>
</dbReference>
<dbReference type="EMBL" id="JAGTXO010000008">
    <property type="protein sequence ID" value="KAG8466187.1"/>
    <property type="molecule type" value="Genomic_DNA"/>
</dbReference>
<dbReference type="Pfam" id="PF00808">
    <property type="entry name" value="CBFD_NFYB_HMF"/>
    <property type="match status" value="1"/>
</dbReference>
<dbReference type="OrthoDB" id="601405at2759"/>